<feature type="signal peptide" evidence="2">
    <location>
        <begin position="1"/>
        <end position="24"/>
    </location>
</feature>
<evidence type="ECO:0000313" key="5">
    <source>
        <dbReference type="Proteomes" id="UP000736672"/>
    </source>
</evidence>
<evidence type="ECO:0000256" key="1">
    <source>
        <dbReference type="SAM" id="Phobius"/>
    </source>
</evidence>
<keyword evidence="2" id="KW-0732">Signal</keyword>
<keyword evidence="5" id="KW-1185">Reference proteome</keyword>
<keyword evidence="1" id="KW-0472">Membrane</keyword>
<reference evidence="4" key="1">
    <citation type="journal article" date="2021" name="Nat. Commun.">
        <title>Genetic determinants of endophytism in the Arabidopsis root mycobiome.</title>
        <authorList>
            <person name="Mesny F."/>
            <person name="Miyauchi S."/>
            <person name="Thiergart T."/>
            <person name="Pickel B."/>
            <person name="Atanasova L."/>
            <person name="Karlsson M."/>
            <person name="Huettel B."/>
            <person name="Barry K.W."/>
            <person name="Haridas S."/>
            <person name="Chen C."/>
            <person name="Bauer D."/>
            <person name="Andreopoulos W."/>
            <person name="Pangilinan J."/>
            <person name="LaButti K."/>
            <person name="Riley R."/>
            <person name="Lipzen A."/>
            <person name="Clum A."/>
            <person name="Drula E."/>
            <person name="Henrissat B."/>
            <person name="Kohler A."/>
            <person name="Grigoriev I.V."/>
            <person name="Martin F.M."/>
            <person name="Hacquard S."/>
        </authorList>
    </citation>
    <scope>NUCLEOTIDE SEQUENCE</scope>
    <source>
        <strain evidence="4">FSSC 5 MPI-SDFR-AT-0091</strain>
    </source>
</reference>
<feature type="domain" description="DUF7136" evidence="3">
    <location>
        <begin position="29"/>
        <end position="242"/>
    </location>
</feature>
<dbReference type="OrthoDB" id="4490227at2759"/>
<comment type="caution">
    <text evidence="4">The sequence shown here is derived from an EMBL/GenBank/DDBJ whole genome shotgun (WGS) entry which is preliminary data.</text>
</comment>
<feature type="chain" id="PRO_5040271788" description="DUF7136 domain-containing protein" evidence="2">
    <location>
        <begin position="25"/>
        <end position="282"/>
    </location>
</feature>
<proteinExistence type="predicted"/>
<gene>
    <name evidence="4" type="ORF">B0J15DRAFT_432520</name>
</gene>
<feature type="transmembrane region" description="Helical" evidence="1">
    <location>
        <begin position="259"/>
        <end position="281"/>
    </location>
</feature>
<accession>A0A9P9G7C8</accession>
<keyword evidence="1" id="KW-0812">Transmembrane</keyword>
<organism evidence="4 5">
    <name type="scientific">Fusarium solani</name>
    <name type="common">Filamentous fungus</name>
    <dbReference type="NCBI Taxonomy" id="169388"/>
    <lineage>
        <taxon>Eukaryota</taxon>
        <taxon>Fungi</taxon>
        <taxon>Dikarya</taxon>
        <taxon>Ascomycota</taxon>
        <taxon>Pezizomycotina</taxon>
        <taxon>Sordariomycetes</taxon>
        <taxon>Hypocreomycetidae</taxon>
        <taxon>Hypocreales</taxon>
        <taxon>Nectriaceae</taxon>
        <taxon>Fusarium</taxon>
        <taxon>Fusarium solani species complex</taxon>
    </lineage>
</organism>
<name>A0A9P9G7C8_FUSSL</name>
<evidence type="ECO:0000313" key="4">
    <source>
        <dbReference type="EMBL" id="KAH7234198.1"/>
    </source>
</evidence>
<dbReference type="InterPro" id="IPR055560">
    <property type="entry name" value="DUF7136"/>
</dbReference>
<evidence type="ECO:0000259" key="3">
    <source>
        <dbReference type="Pfam" id="PF23584"/>
    </source>
</evidence>
<protein>
    <recommendedName>
        <fullName evidence="3">DUF7136 domain-containing protein</fullName>
    </recommendedName>
</protein>
<keyword evidence="1" id="KW-1133">Transmembrane helix</keyword>
<sequence length="282" mass="29983">MRFPLPHLASLACWFLLFSSGAAGEQSNSTGLVEIDLVFPRNETYNPSPLMPIVFSYRNIGLVPLLNPIISYEIWDHTNFSGPNYGAKYEGPLINHSSSDPYLQHSLNLYPLNLEGTWLLAFHVRWVNCFERGGGDTGLDPENALRINMTNGGVIFTTKGPSKQIDLVATTSNQTCAAPAGTAINITGTVNTPWPNEGFEGDRCPVVASPPTEADRCAVTIGAAAASSIAASMTSTVCGGWATDVPDGVDCSPFKKKSAALRIIPGGATCLAFMLGALGFIL</sequence>
<dbReference type="Proteomes" id="UP000736672">
    <property type="component" value="Unassembled WGS sequence"/>
</dbReference>
<dbReference type="Pfam" id="PF23584">
    <property type="entry name" value="DUF7136"/>
    <property type="match status" value="1"/>
</dbReference>
<dbReference type="AlphaFoldDB" id="A0A9P9G7C8"/>
<evidence type="ECO:0000256" key="2">
    <source>
        <dbReference type="SAM" id="SignalP"/>
    </source>
</evidence>
<dbReference type="EMBL" id="JAGTJS010000027">
    <property type="protein sequence ID" value="KAH7234198.1"/>
    <property type="molecule type" value="Genomic_DNA"/>
</dbReference>